<dbReference type="Pfam" id="PF00528">
    <property type="entry name" value="BPD_transp_1"/>
    <property type="match status" value="1"/>
</dbReference>
<dbReference type="AlphaFoldDB" id="A0A402A0X9"/>
<feature type="transmembrane region" description="Helical" evidence="7">
    <location>
        <begin position="257"/>
        <end position="282"/>
    </location>
</feature>
<sequence>MSISTSSGKRTGFKLQAYAEPQALQEMPRRRADSQRWKDLQHLISFLPPFLLALLFIMGWYFITASGRINSLILPTPAEVLASFSDGVQSGLFWSNLQVTLQESLLGFLLAVAIALPIGYGVAKSRLLARTLLPYLAAGQAIPAIVIAPFLFLWFGNGLLPVVIVCMLVVLFPLVMNTILGVQTIDPALTDAARLEGAAGWSLLSKIEFPLALPAILAAVRTGMTLSITGALVGEFFCSPDRGLGALVQIALHQYDMSLMFATVLVLAVLAALYYSATWLLVKAAESTY</sequence>
<evidence type="ECO:0000256" key="5">
    <source>
        <dbReference type="ARBA" id="ARBA00022989"/>
    </source>
</evidence>
<dbReference type="InterPro" id="IPR035906">
    <property type="entry name" value="MetI-like_sf"/>
</dbReference>
<evidence type="ECO:0000256" key="2">
    <source>
        <dbReference type="ARBA" id="ARBA00022448"/>
    </source>
</evidence>
<keyword evidence="10" id="KW-1185">Reference proteome</keyword>
<dbReference type="GO" id="GO:0005886">
    <property type="term" value="C:plasma membrane"/>
    <property type="evidence" value="ECO:0007669"/>
    <property type="project" value="UniProtKB-SubCell"/>
</dbReference>
<evidence type="ECO:0000256" key="4">
    <source>
        <dbReference type="ARBA" id="ARBA00022692"/>
    </source>
</evidence>
<dbReference type="GO" id="GO:0055085">
    <property type="term" value="P:transmembrane transport"/>
    <property type="evidence" value="ECO:0007669"/>
    <property type="project" value="InterPro"/>
</dbReference>
<dbReference type="Proteomes" id="UP000287352">
    <property type="component" value="Unassembled WGS sequence"/>
</dbReference>
<dbReference type="PANTHER" id="PTHR30151:SF0">
    <property type="entry name" value="ABC TRANSPORTER PERMEASE PROTEIN MJ0413-RELATED"/>
    <property type="match status" value="1"/>
</dbReference>
<dbReference type="InterPro" id="IPR000515">
    <property type="entry name" value="MetI-like"/>
</dbReference>
<feature type="domain" description="ABC transmembrane type-1" evidence="8">
    <location>
        <begin position="97"/>
        <end position="282"/>
    </location>
</feature>
<organism evidence="9 10">
    <name type="scientific">Tengunoibacter tsumagoiensis</name>
    <dbReference type="NCBI Taxonomy" id="2014871"/>
    <lineage>
        <taxon>Bacteria</taxon>
        <taxon>Bacillati</taxon>
        <taxon>Chloroflexota</taxon>
        <taxon>Ktedonobacteria</taxon>
        <taxon>Ktedonobacterales</taxon>
        <taxon>Dictyobacteraceae</taxon>
        <taxon>Tengunoibacter</taxon>
    </lineage>
</organism>
<dbReference type="SUPFAM" id="SSF161098">
    <property type="entry name" value="MetI-like"/>
    <property type="match status" value="1"/>
</dbReference>
<evidence type="ECO:0000313" key="10">
    <source>
        <dbReference type="Proteomes" id="UP000287352"/>
    </source>
</evidence>
<evidence type="ECO:0000256" key="3">
    <source>
        <dbReference type="ARBA" id="ARBA00022475"/>
    </source>
</evidence>
<evidence type="ECO:0000256" key="6">
    <source>
        <dbReference type="ARBA" id="ARBA00023136"/>
    </source>
</evidence>
<evidence type="ECO:0000259" key="8">
    <source>
        <dbReference type="PROSITE" id="PS50928"/>
    </source>
</evidence>
<evidence type="ECO:0000256" key="1">
    <source>
        <dbReference type="ARBA" id="ARBA00004651"/>
    </source>
</evidence>
<keyword evidence="3" id="KW-1003">Cell membrane</keyword>
<dbReference type="CDD" id="cd06261">
    <property type="entry name" value="TM_PBP2"/>
    <property type="match status" value="1"/>
</dbReference>
<feature type="transmembrane region" description="Helical" evidence="7">
    <location>
        <begin position="161"/>
        <end position="180"/>
    </location>
</feature>
<proteinExistence type="inferred from homology"/>
<feature type="transmembrane region" description="Helical" evidence="7">
    <location>
        <begin position="104"/>
        <end position="123"/>
    </location>
</feature>
<dbReference type="PROSITE" id="PS50928">
    <property type="entry name" value="ABC_TM1"/>
    <property type="match status" value="1"/>
</dbReference>
<keyword evidence="2 7" id="KW-0813">Transport</keyword>
<evidence type="ECO:0000313" key="9">
    <source>
        <dbReference type="EMBL" id="GCE12709.1"/>
    </source>
</evidence>
<keyword evidence="5 7" id="KW-1133">Transmembrane helix</keyword>
<feature type="transmembrane region" description="Helical" evidence="7">
    <location>
        <begin position="135"/>
        <end position="155"/>
    </location>
</feature>
<dbReference type="EMBL" id="BIFR01000001">
    <property type="protein sequence ID" value="GCE12709.1"/>
    <property type="molecule type" value="Genomic_DNA"/>
</dbReference>
<dbReference type="OrthoDB" id="9804353at2"/>
<gene>
    <name evidence="9" type="primary">ribX</name>
    <name evidence="9" type="ORF">KTT_25680</name>
</gene>
<feature type="transmembrane region" description="Helical" evidence="7">
    <location>
        <begin position="40"/>
        <end position="63"/>
    </location>
</feature>
<name>A0A402A0X9_9CHLR</name>
<dbReference type="RefSeq" id="WP_126580304.1">
    <property type="nucleotide sequence ID" value="NZ_BIFR01000001.1"/>
</dbReference>
<dbReference type="PANTHER" id="PTHR30151">
    <property type="entry name" value="ALKANE SULFONATE ABC TRANSPORTER-RELATED, MEMBRANE SUBUNIT"/>
    <property type="match status" value="1"/>
</dbReference>
<keyword evidence="4 7" id="KW-0812">Transmembrane</keyword>
<evidence type="ECO:0000256" key="7">
    <source>
        <dbReference type="RuleBase" id="RU363032"/>
    </source>
</evidence>
<protein>
    <submittedName>
        <fullName evidence="9">Riboflavin transport system permease protein RibX</fullName>
    </submittedName>
</protein>
<comment type="subcellular location">
    <subcellularLocation>
        <location evidence="1 7">Cell membrane</location>
        <topology evidence="1 7">Multi-pass membrane protein</topology>
    </subcellularLocation>
</comment>
<dbReference type="Gene3D" id="1.10.3720.10">
    <property type="entry name" value="MetI-like"/>
    <property type="match status" value="1"/>
</dbReference>
<comment type="similarity">
    <text evidence="7">Belongs to the binding-protein-dependent transport system permease family.</text>
</comment>
<comment type="caution">
    <text evidence="9">The sequence shown here is derived from an EMBL/GenBank/DDBJ whole genome shotgun (WGS) entry which is preliminary data.</text>
</comment>
<keyword evidence="6 7" id="KW-0472">Membrane</keyword>
<reference evidence="10" key="1">
    <citation type="submission" date="2018-12" db="EMBL/GenBank/DDBJ databases">
        <title>Tengunoibacter tsumagoiensis gen. nov., sp. nov., Dictyobacter kobayashii sp. nov., D. alpinus sp. nov., and D. joshuensis sp. nov. and description of Dictyobacteraceae fam. nov. within the order Ktedonobacterales isolated from Tengu-no-mugimeshi.</title>
        <authorList>
            <person name="Wang C.M."/>
            <person name="Zheng Y."/>
            <person name="Sakai Y."/>
            <person name="Toyoda A."/>
            <person name="Minakuchi Y."/>
            <person name="Abe K."/>
            <person name="Yokota A."/>
            <person name="Yabe S."/>
        </authorList>
    </citation>
    <scope>NUCLEOTIDE SEQUENCE [LARGE SCALE GENOMIC DNA]</scope>
    <source>
        <strain evidence="10">Uno3</strain>
    </source>
</reference>
<accession>A0A402A0X9</accession>